<gene>
    <name evidence="6" type="ORF">DIABBA_LOCUS763</name>
</gene>
<comment type="subcellular location">
    <subcellularLocation>
        <location evidence="1">Secreted</location>
    </subcellularLocation>
</comment>
<feature type="chain" id="PRO_5040378733" description="Kazal-like domain-containing protein" evidence="4">
    <location>
        <begin position="25"/>
        <end position="70"/>
    </location>
</feature>
<organism evidence="6 7">
    <name type="scientific">Diabrotica balteata</name>
    <name type="common">Banded cucumber beetle</name>
    <dbReference type="NCBI Taxonomy" id="107213"/>
    <lineage>
        <taxon>Eukaryota</taxon>
        <taxon>Metazoa</taxon>
        <taxon>Ecdysozoa</taxon>
        <taxon>Arthropoda</taxon>
        <taxon>Hexapoda</taxon>
        <taxon>Insecta</taxon>
        <taxon>Pterygota</taxon>
        <taxon>Neoptera</taxon>
        <taxon>Endopterygota</taxon>
        <taxon>Coleoptera</taxon>
        <taxon>Polyphaga</taxon>
        <taxon>Cucujiformia</taxon>
        <taxon>Chrysomeloidea</taxon>
        <taxon>Chrysomelidae</taxon>
        <taxon>Galerucinae</taxon>
        <taxon>Diabroticina</taxon>
        <taxon>Diabroticites</taxon>
        <taxon>Diabrotica</taxon>
    </lineage>
</organism>
<dbReference type="SUPFAM" id="SSF100895">
    <property type="entry name" value="Kazal-type serine protease inhibitors"/>
    <property type="match status" value="1"/>
</dbReference>
<dbReference type="Pfam" id="PF00050">
    <property type="entry name" value="Kazal_1"/>
    <property type="match status" value="1"/>
</dbReference>
<evidence type="ECO:0000313" key="7">
    <source>
        <dbReference type="Proteomes" id="UP001153709"/>
    </source>
</evidence>
<dbReference type="GO" id="GO:0004867">
    <property type="term" value="F:serine-type endopeptidase inhibitor activity"/>
    <property type="evidence" value="ECO:0007669"/>
    <property type="project" value="InterPro"/>
</dbReference>
<dbReference type="PROSITE" id="PS00282">
    <property type="entry name" value="KAZAL_1"/>
    <property type="match status" value="1"/>
</dbReference>
<feature type="domain" description="Kazal-like" evidence="5">
    <location>
        <begin position="22"/>
        <end position="70"/>
    </location>
</feature>
<dbReference type="Proteomes" id="UP001153709">
    <property type="component" value="Chromosome 1"/>
</dbReference>
<dbReference type="EMBL" id="OU898276">
    <property type="protein sequence ID" value="CAG9826663.1"/>
    <property type="molecule type" value="Genomic_DNA"/>
</dbReference>
<dbReference type="PANTHER" id="PTHR21179">
    <property type="entry name" value="SERINE-TYPE ENDOPEPTIDASE INHIBITOR"/>
    <property type="match status" value="1"/>
</dbReference>
<evidence type="ECO:0000256" key="2">
    <source>
        <dbReference type="ARBA" id="ARBA00022525"/>
    </source>
</evidence>
<proteinExistence type="predicted"/>
<name>A0A9N9SPC6_DIABA</name>
<dbReference type="CDD" id="cd00104">
    <property type="entry name" value="KAZAL_FS"/>
    <property type="match status" value="1"/>
</dbReference>
<reference evidence="6" key="1">
    <citation type="submission" date="2022-01" db="EMBL/GenBank/DDBJ databases">
        <authorList>
            <person name="King R."/>
        </authorList>
    </citation>
    <scope>NUCLEOTIDE SEQUENCE</scope>
</reference>
<dbReference type="AlphaFoldDB" id="A0A9N9SPC6"/>
<dbReference type="InterPro" id="IPR036058">
    <property type="entry name" value="Kazal_dom_sf"/>
</dbReference>
<accession>A0A9N9SPC6</accession>
<keyword evidence="3" id="KW-1015">Disulfide bond</keyword>
<evidence type="ECO:0000313" key="6">
    <source>
        <dbReference type="EMBL" id="CAG9826663.1"/>
    </source>
</evidence>
<dbReference type="InterPro" id="IPR039932">
    <property type="entry name" value="Spink4-like"/>
</dbReference>
<dbReference type="PANTHER" id="PTHR21179:SF0">
    <property type="entry name" value="SERINE PROTEASE INHIBITOR KAZAL-TYPE 4"/>
    <property type="match status" value="1"/>
</dbReference>
<keyword evidence="2" id="KW-0964">Secreted</keyword>
<protein>
    <recommendedName>
        <fullName evidence="5">Kazal-like domain-containing protein</fullName>
    </recommendedName>
</protein>
<feature type="signal peptide" evidence="4">
    <location>
        <begin position="1"/>
        <end position="24"/>
    </location>
</feature>
<evidence type="ECO:0000259" key="5">
    <source>
        <dbReference type="PROSITE" id="PS51465"/>
    </source>
</evidence>
<evidence type="ECO:0000256" key="4">
    <source>
        <dbReference type="SAM" id="SignalP"/>
    </source>
</evidence>
<dbReference type="OrthoDB" id="126772at2759"/>
<evidence type="ECO:0000256" key="3">
    <source>
        <dbReference type="ARBA" id="ARBA00023157"/>
    </source>
</evidence>
<dbReference type="SMART" id="SM00280">
    <property type="entry name" value="KAZAL"/>
    <property type="match status" value="1"/>
</dbReference>
<dbReference type="InterPro" id="IPR002350">
    <property type="entry name" value="Kazal_dom"/>
</dbReference>
<dbReference type="PROSITE" id="PS51465">
    <property type="entry name" value="KAZAL_2"/>
    <property type="match status" value="1"/>
</dbReference>
<keyword evidence="4" id="KW-0732">Signal</keyword>
<sequence>MKIFLFIHLYLCLTILMNVLPARAEIPCLCNRVYAPVCGTDGKTYDSQCDLNCEVETDHSLEIKHFGECE</sequence>
<evidence type="ECO:0000256" key="1">
    <source>
        <dbReference type="ARBA" id="ARBA00004613"/>
    </source>
</evidence>
<keyword evidence="7" id="KW-1185">Reference proteome</keyword>
<dbReference type="GO" id="GO:0005576">
    <property type="term" value="C:extracellular region"/>
    <property type="evidence" value="ECO:0007669"/>
    <property type="project" value="UniProtKB-SubCell"/>
</dbReference>
<dbReference type="Gene3D" id="3.30.60.30">
    <property type="match status" value="1"/>
</dbReference>